<evidence type="ECO:0000313" key="3">
    <source>
        <dbReference type="Proteomes" id="UP000085678"/>
    </source>
</evidence>
<feature type="compositionally biased region" description="Polar residues" evidence="2">
    <location>
        <begin position="771"/>
        <end position="780"/>
    </location>
</feature>
<dbReference type="InParanoid" id="A0A1S3JLV1"/>
<dbReference type="GO" id="GO:0005814">
    <property type="term" value="C:centriole"/>
    <property type="evidence" value="ECO:0007669"/>
    <property type="project" value="TreeGrafter"/>
</dbReference>
<feature type="compositionally biased region" description="Low complexity" evidence="2">
    <location>
        <begin position="1"/>
        <end position="15"/>
    </location>
</feature>
<organism evidence="3 4">
    <name type="scientific">Lingula anatina</name>
    <name type="common">Brachiopod</name>
    <name type="synonym">Lingula unguis</name>
    <dbReference type="NCBI Taxonomy" id="7574"/>
    <lineage>
        <taxon>Eukaryota</taxon>
        <taxon>Metazoa</taxon>
        <taxon>Spiralia</taxon>
        <taxon>Lophotrochozoa</taxon>
        <taxon>Brachiopoda</taxon>
        <taxon>Linguliformea</taxon>
        <taxon>Lingulata</taxon>
        <taxon>Lingulida</taxon>
        <taxon>Linguloidea</taxon>
        <taxon>Lingulidae</taxon>
        <taxon>Lingula</taxon>
    </lineage>
</organism>
<feature type="compositionally biased region" description="Basic and acidic residues" evidence="2">
    <location>
        <begin position="757"/>
        <end position="770"/>
    </location>
</feature>
<reference evidence="4" key="1">
    <citation type="submission" date="2025-08" db="UniProtKB">
        <authorList>
            <consortium name="RefSeq"/>
        </authorList>
    </citation>
    <scope>IDENTIFICATION</scope>
    <source>
        <tissue evidence="4">Gonads</tissue>
    </source>
</reference>
<feature type="region of interest" description="Disordered" evidence="2">
    <location>
        <begin position="1249"/>
        <end position="1415"/>
    </location>
</feature>
<evidence type="ECO:0000313" key="4">
    <source>
        <dbReference type="RefSeq" id="XP_013411390.1"/>
    </source>
</evidence>
<dbReference type="PANTHER" id="PTHR46657">
    <property type="entry name" value="CENTROSOMAL PROTEIN OF 128 KDA"/>
    <property type="match status" value="1"/>
</dbReference>
<protein>
    <submittedName>
        <fullName evidence="4">Centrosomal protein of 128 kDa</fullName>
    </submittedName>
</protein>
<sequence>MSSPSSESDVSSSRRPYTRSRSRGKRQLPSVPSHSRRTSARVDNLTSTLQDTTRNLKAVDRMLDDYREVSQRQGSAIDRLRSDLTRTTDQLREERLRSATLTSQPTLRASDLEEGYEERRREPTTPLRDYRRSVSDTDYPTRRRRQRGRSTVRFLDDEDAADHLHELHQSLRDITSDQARLGEDMNREILRRNRSEAENRRAFSELSQSLRQQIAEPVGRNVDRKLDDLRSELRSERKYLDRRQEEVGQISSDLKQALEEQRILQKIQQQQQQQSRSPQRLRSSTSEESHLRGQLARAESQKTQIESELQDVRRRLDQSEGGRNALVQQVDELRTQLARADEERSFHKSQLELQQRESEERDRRKRKTLEEERERERRELEREIQDLRGQLSRSTGADEIDELRRTLGKSERQRQQLTDHLEVLTKDLESKDKNAAKLVNQLREASEKNDSLEKQKHQTLIQLEESLKKLRDVTQDAEQYQSDLWKSEQKLTESERKKEELKSRAQENIKFMAESRMLCRIFEMKSVKIEFELQDVRRRLDQSEGGRNALVQQVDELRTQLARADEERSFHKSQLELQQRESEERDRRKRKTLEEEKERERRELEREIQDLRGQLSRSTGADEIDELWRTLGKSERQRQQLTDHLEVLTKDLESKDKNTAKLVNQLREASEKNDSLEKQKHQTLIQLEESLKKLRDVTQDAEQYQSDLWKSEQKLTESERKKEELKSRAQENIKLWKAKCKRLEKEVEQQKSSAEQMSERNERLTKELEGTRSQANTGSNQVQNLRREMADILEIRAQQDEKLRLRDLEVEQLKGQNQELAQELREARHVIDRFEGELQSLQSRHSKVSEDNARLDQQLSSSQAAHMVAQDRIQELQQEVKDIDRQRIELGTQLAEESTQRQMLEERLAEFRHSEALARQEIDSLSRQIREEKESHIHLVEQLKGELEDCKSREMKTTQDLNRKIKRDQTEHEAEIQGLKISISEEKSQVKLAKRQEEKFKAELERLHEELVRLEEENAKVKRQYQRAKQEYESKAQTADEESIRVRRLEEELVQVKDISRKLERELEDLLHTMSTELDSLVDVASQDCVEKYRALSPVKQSTGGTSVHKWLAEWKSKIQWLRAEIRDRMDRERKMRREVKESLETSEADRRFFTSEIRKQRDVIDRLDSKNQNIAKKEREKAEIVSELEEKVLDLTDHLDDQREKELQTRLEMETLLDQMQGMKESDRERQRIHERYARLQGTLTSLRSELDEKPSSFHTKEKAAAAGTSKPRGSPRHTAKKRVRIETPPTRDMGISSQQYQRDTRELLVDERGDGEWSSTRQDVRKSLPQHSRSRRAFSPTRDSRAQDRTQIGTSHQRDRSPLPDTPLKQTDLISTDLGIRNGSRSMTGQEESTNAPRSKSPPPLALSDEDFLKKFVPKSPKLTDNDFEDYL</sequence>
<keyword evidence="1" id="KW-0175">Coiled coil</keyword>
<gene>
    <name evidence="4" type="primary">LOC106174391</name>
</gene>
<dbReference type="STRING" id="7574.A0A1S3JLV1"/>
<name>A0A1S3JLV1_LINAN</name>
<feature type="region of interest" description="Disordered" evidence="2">
    <location>
        <begin position="89"/>
        <end position="151"/>
    </location>
</feature>
<feature type="compositionally biased region" description="Low complexity" evidence="2">
    <location>
        <begin position="267"/>
        <end position="284"/>
    </location>
</feature>
<dbReference type="GeneID" id="106174391"/>
<feature type="region of interest" description="Disordered" evidence="2">
    <location>
        <begin position="339"/>
        <end position="380"/>
    </location>
</feature>
<dbReference type="PANTHER" id="PTHR46657:SF1">
    <property type="entry name" value="CENTROSOMAL PROTEIN OF 128 KDA"/>
    <property type="match status" value="1"/>
</dbReference>
<feature type="region of interest" description="Disordered" evidence="2">
    <location>
        <begin position="267"/>
        <end position="306"/>
    </location>
</feature>
<dbReference type="GO" id="GO:0000922">
    <property type="term" value="C:spindle pole"/>
    <property type="evidence" value="ECO:0007669"/>
    <property type="project" value="TreeGrafter"/>
</dbReference>
<dbReference type="KEGG" id="lak:106174391"/>
<feature type="compositionally biased region" description="Polar residues" evidence="2">
    <location>
        <begin position="1385"/>
        <end position="1400"/>
    </location>
</feature>
<dbReference type="OrthoDB" id="10046318at2759"/>
<feature type="region of interest" description="Disordered" evidence="2">
    <location>
        <begin position="1"/>
        <end position="49"/>
    </location>
</feature>
<evidence type="ECO:0000256" key="2">
    <source>
        <dbReference type="SAM" id="MobiDB-lite"/>
    </source>
</evidence>
<feature type="coiled-coil region" evidence="1">
    <location>
        <begin position="983"/>
        <end position="1073"/>
    </location>
</feature>
<proteinExistence type="predicted"/>
<feature type="compositionally biased region" description="Basic residues" evidence="2">
    <location>
        <begin position="16"/>
        <end position="26"/>
    </location>
</feature>
<feature type="compositionally biased region" description="Basic and acidic residues" evidence="2">
    <location>
        <begin position="117"/>
        <end position="141"/>
    </location>
</feature>
<feature type="compositionally biased region" description="Basic and acidic residues" evidence="2">
    <location>
        <begin position="1304"/>
        <end position="1317"/>
    </location>
</feature>
<dbReference type="RefSeq" id="XP_013411390.1">
    <property type="nucleotide sequence ID" value="XM_013555936.1"/>
</dbReference>
<feature type="region of interest" description="Disordered" evidence="2">
    <location>
        <begin position="563"/>
        <end position="604"/>
    </location>
</feature>
<feature type="compositionally biased region" description="Basic and acidic residues" evidence="2">
    <location>
        <begin position="1250"/>
        <end position="1265"/>
    </location>
</feature>
<dbReference type="Proteomes" id="UP000085678">
    <property type="component" value="Unplaced"/>
</dbReference>
<evidence type="ECO:0000256" key="1">
    <source>
        <dbReference type="SAM" id="Coils"/>
    </source>
</evidence>
<dbReference type="InterPro" id="IPR026652">
    <property type="entry name" value="CEP128"/>
</dbReference>
<feature type="coiled-coil region" evidence="1">
    <location>
        <begin position="1130"/>
        <end position="1206"/>
    </location>
</feature>
<feature type="compositionally biased region" description="Basic residues" evidence="2">
    <location>
        <begin position="1275"/>
        <end position="1285"/>
    </location>
</feature>
<feature type="coiled-coil region" evidence="1">
    <location>
        <begin position="226"/>
        <end position="260"/>
    </location>
</feature>
<accession>A0A1S3JLV1</accession>
<feature type="region of interest" description="Disordered" evidence="2">
    <location>
        <begin position="747"/>
        <end position="780"/>
    </location>
</feature>
<keyword evidence="3" id="KW-1185">Reference proteome</keyword>